<dbReference type="KEGG" id="caci:CLOAM0319"/>
<evidence type="ECO:0000256" key="2">
    <source>
        <dbReference type="PROSITE-ProRule" id="PRU00504"/>
    </source>
</evidence>
<reference evidence="3 4" key="1">
    <citation type="journal article" date="2008" name="J. Bacteriol.">
        <title>'Candidatus Cloacamonas acidaminovorans': genome sequence reconstruction provides a first glimpse of a new bacterial division.</title>
        <authorList>
            <person name="Pelletier E."/>
            <person name="Kreimeyer A."/>
            <person name="Bocs S."/>
            <person name="Rouy Z."/>
            <person name="Gyapay G."/>
            <person name="Chouari R."/>
            <person name="Riviere D."/>
            <person name="Ganesan A."/>
            <person name="Daegelen P."/>
            <person name="Sghir A."/>
            <person name="Cohen G.N."/>
            <person name="Medigue C."/>
            <person name="Weissenbach J."/>
            <person name="Le Paslier D."/>
        </authorList>
    </citation>
    <scope>NUCLEOTIDE SEQUENCE [LARGE SCALE GENOMIC DNA]</scope>
    <source>
        <strain evidence="4">Evry</strain>
    </source>
</reference>
<evidence type="ECO:0000256" key="1">
    <source>
        <dbReference type="ARBA" id="ARBA00022737"/>
    </source>
</evidence>
<gene>
    <name evidence="3" type="ordered locus">CLOAM0319</name>
</gene>
<proteinExistence type="predicted"/>
<dbReference type="STRING" id="459349.CLOAM0319"/>
<name>B0VFH3_CLOAI</name>
<dbReference type="Gene3D" id="2.120.10.30">
    <property type="entry name" value="TolB, C-terminal domain"/>
    <property type="match status" value="1"/>
</dbReference>
<dbReference type="EMBL" id="CU466930">
    <property type="protein sequence ID" value="CAO80225.1"/>
    <property type="molecule type" value="Genomic_DNA"/>
</dbReference>
<protein>
    <recommendedName>
        <fullName evidence="5">NHL repeat protein</fullName>
    </recommendedName>
</protein>
<accession>B0VFH3</accession>
<keyword evidence="4" id="KW-1185">Reference proteome</keyword>
<dbReference type="SUPFAM" id="SSF101898">
    <property type="entry name" value="NHL repeat"/>
    <property type="match status" value="1"/>
</dbReference>
<dbReference type="InterPro" id="IPR011042">
    <property type="entry name" value="6-blade_b-propeller_TolB-like"/>
</dbReference>
<sequence>MVKAIPLGMQTDKIQYHSQSNTLYAMSIKSQEIYIFQDQERKNVLGGLGSSKVNFQYLADIAMGSDNSLYVLDSSARIVKKFSSDGSPSGSIELKNSVQPKCLCVYQDQGLFIFDSASGEIINYSGIDGTELNRFGRFQLQQVNSLFCNHDYLIAYDKANNVSNIFSVLGQFVKTEQGQVVYDLYNNAICFNAGMLKCLSSSAYLPLAAENVFMCISNDLLALRIGEEIRIYKINYARVE</sequence>
<evidence type="ECO:0000313" key="4">
    <source>
        <dbReference type="Proteomes" id="UP000002019"/>
    </source>
</evidence>
<dbReference type="HOGENOM" id="CLU_1154826_0_0_0"/>
<feature type="repeat" description="NHL" evidence="2">
    <location>
        <begin position="42"/>
        <end position="85"/>
    </location>
</feature>
<dbReference type="AlphaFoldDB" id="B0VFH3"/>
<dbReference type="InterPro" id="IPR001258">
    <property type="entry name" value="NHL_repeat"/>
</dbReference>
<dbReference type="PROSITE" id="PS51125">
    <property type="entry name" value="NHL"/>
    <property type="match status" value="1"/>
</dbReference>
<evidence type="ECO:0000313" key="3">
    <source>
        <dbReference type="EMBL" id="CAO80225.1"/>
    </source>
</evidence>
<organism evidence="3 4">
    <name type="scientific">Cloacimonas acidaminovorans (strain Evry)</name>
    <dbReference type="NCBI Taxonomy" id="459349"/>
    <lineage>
        <taxon>Bacteria</taxon>
        <taxon>Pseudomonadati</taxon>
        <taxon>Candidatus Cloacimonadota</taxon>
        <taxon>Candidatus Cloacimonadia</taxon>
        <taxon>Candidatus Cloacimonadales</taxon>
        <taxon>Candidatus Cloacimonadaceae</taxon>
        <taxon>Candidatus Cloacimonas</taxon>
    </lineage>
</organism>
<evidence type="ECO:0008006" key="5">
    <source>
        <dbReference type="Google" id="ProtNLM"/>
    </source>
</evidence>
<dbReference type="Proteomes" id="UP000002019">
    <property type="component" value="Chromosome"/>
</dbReference>
<keyword evidence="1" id="KW-0677">Repeat</keyword>